<sequence length="166" mass="18985">MKTISFSNLTINIEESDQEVVYSFDGDVDENFRQNDVPRIARPKISLVLGRVENFNSVGIREWIHFISDLCKMGTPTFRECSVAMIDQINMVPESLGSGTVDTFYAPYYCECGKEVNKLIKTSEWRDHLLKSIAPQFQCDGCNRALEFDALEESYFQFVATLSRVI</sequence>
<dbReference type="AlphaFoldDB" id="A0A1Y6BP70"/>
<protein>
    <submittedName>
        <fullName evidence="1">Uncharacterized protein</fullName>
    </submittedName>
</protein>
<proteinExistence type="predicted"/>
<dbReference type="Proteomes" id="UP000192907">
    <property type="component" value="Unassembled WGS sequence"/>
</dbReference>
<dbReference type="EMBL" id="FWZT01000005">
    <property type="protein sequence ID" value="SMF13778.1"/>
    <property type="molecule type" value="Genomic_DNA"/>
</dbReference>
<name>A0A1Y6BP70_9BACT</name>
<gene>
    <name evidence="1" type="ORF">SAMN06296036_105253</name>
</gene>
<dbReference type="OrthoDB" id="5292990at2"/>
<dbReference type="RefSeq" id="WP_132317205.1">
    <property type="nucleotide sequence ID" value="NZ_FWZT01000005.1"/>
</dbReference>
<accession>A0A1Y6BP70</accession>
<organism evidence="1 2">
    <name type="scientific">Pseudobacteriovorax antillogorgiicola</name>
    <dbReference type="NCBI Taxonomy" id="1513793"/>
    <lineage>
        <taxon>Bacteria</taxon>
        <taxon>Pseudomonadati</taxon>
        <taxon>Bdellovibrionota</taxon>
        <taxon>Oligoflexia</taxon>
        <taxon>Oligoflexales</taxon>
        <taxon>Pseudobacteriovoracaceae</taxon>
        <taxon>Pseudobacteriovorax</taxon>
    </lineage>
</organism>
<dbReference type="STRING" id="1513793.SAMN06296036_105253"/>
<evidence type="ECO:0000313" key="1">
    <source>
        <dbReference type="EMBL" id="SMF13778.1"/>
    </source>
</evidence>
<reference evidence="2" key="1">
    <citation type="submission" date="2017-04" db="EMBL/GenBank/DDBJ databases">
        <authorList>
            <person name="Varghese N."/>
            <person name="Submissions S."/>
        </authorList>
    </citation>
    <scope>NUCLEOTIDE SEQUENCE [LARGE SCALE GENOMIC DNA]</scope>
    <source>
        <strain evidence="2">RKEM611</strain>
    </source>
</reference>
<keyword evidence="2" id="KW-1185">Reference proteome</keyword>
<evidence type="ECO:0000313" key="2">
    <source>
        <dbReference type="Proteomes" id="UP000192907"/>
    </source>
</evidence>